<name>A0A815F429_9BILA</name>
<accession>A0A815F429</accession>
<organism evidence="2 4">
    <name type="scientific">Rotaria sordida</name>
    <dbReference type="NCBI Taxonomy" id="392033"/>
    <lineage>
        <taxon>Eukaryota</taxon>
        <taxon>Metazoa</taxon>
        <taxon>Spiralia</taxon>
        <taxon>Gnathifera</taxon>
        <taxon>Rotifera</taxon>
        <taxon>Eurotatoria</taxon>
        <taxon>Bdelloidea</taxon>
        <taxon>Philodinida</taxon>
        <taxon>Philodinidae</taxon>
        <taxon>Rotaria</taxon>
    </lineage>
</organism>
<dbReference type="PANTHER" id="PTHR22576:SF37">
    <property type="entry name" value="MUCOSA-ASSOCIATED LYMPHOID TISSUE LYMPHOMA TRANSLOCATION PROTEIN 1"/>
    <property type="match status" value="1"/>
</dbReference>
<dbReference type="GO" id="GO:0006508">
    <property type="term" value="P:proteolysis"/>
    <property type="evidence" value="ECO:0007669"/>
    <property type="project" value="InterPro"/>
</dbReference>
<evidence type="ECO:0000259" key="1">
    <source>
        <dbReference type="PROSITE" id="PS50208"/>
    </source>
</evidence>
<feature type="domain" description="Caspase family p20" evidence="1">
    <location>
        <begin position="12"/>
        <end position="140"/>
    </location>
</feature>
<reference evidence="2" key="1">
    <citation type="submission" date="2021-02" db="EMBL/GenBank/DDBJ databases">
        <authorList>
            <person name="Nowell W R."/>
        </authorList>
    </citation>
    <scope>NUCLEOTIDE SEQUENCE</scope>
</reference>
<dbReference type="EMBL" id="CAJNOT010005188">
    <property type="protein sequence ID" value="CAF1457908.1"/>
    <property type="molecule type" value="Genomic_DNA"/>
</dbReference>
<evidence type="ECO:0000313" key="4">
    <source>
        <dbReference type="Proteomes" id="UP000663889"/>
    </source>
</evidence>
<dbReference type="Proteomes" id="UP000663889">
    <property type="component" value="Unassembled WGS sequence"/>
</dbReference>
<dbReference type="AlphaFoldDB" id="A0A815F429"/>
<dbReference type="InterPro" id="IPR052039">
    <property type="entry name" value="Caspase-related_regulators"/>
</dbReference>
<dbReference type="SUPFAM" id="SSF52129">
    <property type="entry name" value="Caspase-like"/>
    <property type="match status" value="1"/>
</dbReference>
<dbReference type="InterPro" id="IPR029030">
    <property type="entry name" value="Caspase-like_dom_sf"/>
</dbReference>
<dbReference type="Gene3D" id="3.40.50.1460">
    <property type="match status" value="1"/>
</dbReference>
<dbReference type="GO" id="GO:0004197">
    <property type="term" value="F:cysteine-type endopeptidase activity"/>
    <property type="evidence" value="ECO:0007669"/>
    <property type="project" value="InterPro"/>
</dbReference>
<proteinExistence type="predicted"/>
<dbReference type="Proteomes" id="UP000663864">
    <property type="component" value="Unassembled WGS sequence"/>
</dbReference>
<evidence type="ECO:0000313" key="2">
    <source>
        <dbReference type="EMBL" id="CAF1314348.1"/>
    </source>
</evidence>
<dbReference type="InterPro" id="IPR001309">
    <property type="entry name" value="Pept_C14_p20"/>
</dbReference>
<gene>
    <name evidence="2" type="ORF">SEV965_LOCUS26966</name>
    <name evidence="3" type="ORF">ZHD862_LOCUS35555</name>
</gene>
<dbReference type="Pfam" id="PF00656">
    <property type="entry name" value="Peptidase_C14"/>
    <property type="match status" value="1"/>
</dbReference>
<protein>
    <recommendedName>
        <fullName evidence="1">Caspase family p20 domain-containing protein</fullName>
    </recommendedName>
</protein>
<dbReference type="PROSITE" id="PS50208">
    <property type="entry name" value="CASPASE_P20"/>
    <property type="match status" value="1"/>
</dbReference>
<dbReference type="EMBL" id="CAJNOU010002360">
    <property type="protein sequence ID" value="CAF1314348.1"/>
    <property type="molecule type" value="Genomic_DNA"/>
</dbReference>
<dbReference type="PANTHER" id="PTHR22576">
    <property type="entry name" value="MUCOSA ASSOCIATED LYMPHOID TISSUE LYMPHOMA TRANSLOCATION PROTEIN 1/PARACASPASE"/>
    <property type="match status" value="1"/>
</dbReference>
<sequence length="262" mass="29139">MATARGNSSIVHRKLALVIGNQNYTRKPLKNPEKDAKDLAYVLDRIGFDVKLGIDCTRETMATLIDAFADRIDDQDLVLFYFAGHGFQYNQQNYLIPVDTAGQLGGLTSLKSNAINAQATLDQLKSQTSYVTIFILDCCREPWTEDNNTFRNLGDRDGGLFKMTAPGGSIIQFACAPDRLAADGGSQDKNGLFTKHLLQHIGKPNQDLELILRAVASGVYKESGGKQQPYRDSCLMIDEHLYLNTGEYPWPVLPDRSRGKYI</sequence>
<evidence type="ECO:0000313" key="3">
    <source>
        <dbReference type="EMBL" id="CAF1457908.1"/>
    </source>
</evidence>
<comment type="caution">
    <text evidence="2">The sequence shown here is derived from an EMBL/GenBank/DDBJ whole genome shotgun (WGS) entry which is preliminary data.</text>
</comment>
<dbReference type="InterPro" id="IPR011600">
    <property type="entry name" value="Pept_C14_caspase"/>
</dbReference>